<evidence type="ECO:0000313" key="5">
    <source>
        <dbReference type="Proteomes" id="UP000433050"/>
    </source>
</evidence>
<gene>
    <name evidence="4" type="ORF">STARVERO_04246</name>
</gene>
<feature type="domain" description="Solute-binding protein family 3/N-terminal" evidence="3">
    <location>
        <begin position="53"/>
        <end position="281"/>
    </location>
</feature>
<name>A0A5S9Q8M9_9HYPH</name>
<dbReference type="Proteomes" id="UP000433050">
    <property type="component" value="Unassembled WGS sequence"/>
</dbReference>
<organism evidence="4 5">
    <name type="scientific">Starkeya nomas</name>
    <dbReference type="NCBI Taxonomy" id="2666134"/>
    <lineage>
        <taxon>Bacteria</taxon>
        <taxon>Pseudomonadati</taxon>
        <taxon>Pseudomonadota</taxon>
        <taxon>Alphaproteobacteria</taxon>
        <taxon>Hyphomicrobiales</taxon>
        <taxon>Xanthobacteraceae</taxon>
        <taxon>Starkeya</taxon>
    </lineage>
</organism>
<dbReference type="PANTHER" id="PTHR35936">
    <property type="entry name" value="MEMBRANE-BOUND LYTIC MUREIN TRANSGLYCOSYLASE F"/>
    <property type="match status" value="1"/>
</dbReference>
<dbReference type="PANTHER" id="PTHR35936:SF17">
    <property type="entry name" value="ARGININE-BINDING EXTRACELLULAR PROTEIN ARTP"/>
    <property type="match status" value="1"/>
</dbReference>
<feature type="chain" id="PRO_5024883300" description="Solute-binding protein family 3/N-terminal domain-containing protein" evidence="2">
    <location>
        <begin position="30"/>
        <end position="295"/>
    </location>
</feature>
<dbReference type="SMART" id="SM00062">
    <property type="entry name" value="PBPb"/>
    <property type="match status" value="1"/>
</dbReference>
<dbReference type="Pfam" id="PF00497">
    <property type="entry name" value="SBP_bac_3"/>
    <property type="match status" value="1"/>
</dbReference>
<dbReference type="EMBL" id="CACSAS010000001">
    <property type="protein sequence ID" value="CAA0113696.1"/>
    <property type="molecule type" value="Genomic_DNA"/>
</dbReference>
<evidence type="ECO:0000256" key="2">
    <source>
        <dbReference type="SAM" id="SignalP"/>
    </source>
</evidence>
<dbReference type="Gene3D" id="3.40.190.10">
    <property type="entry name" value="Periplasmic binding protein-like II"/>
    <property type="match status" value="2"/>
</dbReference>
<evidence type="ECO:0000259" key="3">
    <source>
        <dbReference type="SMART" id="SM00062"/>
    </source>
</evidence>
<protein>
    <recommendedName>
        <fullName evidence="3">Solute-binding protein family 3/N-terminal domain-containing protein</fullName>
    </recommendedName>
</protein>
<feature type="signal peptide" evidence="2">
    <location>
        <begin position="1"/>
        <end position="29"/>
    </location>
</feature>
<proteinExistence type="predicted"/>
<keyword evidence="1 2" id="KW-0732">Signal</keyword>
<dbReference type="AlphaFoldDB" id="A0A5S9Q8M9"/>
<sequence length="295" mass="31097">MKLSARRLCTVGLSLAVLLSAGTFSSVRADEVVLTKSEEIYKALPEKIRKAGVINAATAADYPPFEFLDENNKLVGADIDLAAALSKVLGVTLKNNQTEFSNIMPGLQAGRFDVGMSSMGDYISRQKTVDFVDYFRGGTSFLVRAGAKEPAAFEDVCGTAVGALKGTSSETQAEDTSKKCVEAGKAAVKVSAFPTQNAAVLALTSGRIDSVSGDSATNGYSANQIGDAIKNVGLTVYNDRPYYGIAVPKDSPLYQPLFDAMGVVMKSGAYSQILKKWGLESGAISEPMKNQGSEG</sequence>
<accession>A0A5S9Q8M9</accession>
<dbReference type="CDD" id="cd01004">
    <property type="entry name" value="PBP2_MidA_like"/>
    <property type="match status" value="1"/>
</dbReference>
<dbReference type="SUPFAM" id="SSF53850">
    <property type="entry name" value="Periplasmic binding protein-like II"/>
    <property type="match status" value="1"/>
</dbReference>
<dbReference type="InterPro" id="IPR001638">
    <property type="entry name" value="Solute-binding_3/MltF_N"/>
</dbReference>
<keyword evidence="5" id="KW-1185">Reference proteome</keyword>
<evidence type="ECO:0000256" key="1">
    <source>
        <dbReference type="ARBA" id="ARBA00022729"/>
    </source>
</evidence>
<reference evidence="4 5" key="1">
    <citation type="submission" date="2019-12" db="EMBL/GenBank/DDBJ databases">
        <authorList>
            <person name="Reyes-Prieto M."/>
        </authorList>
    </citation>
    <scope>NUCLEOTIDE SEQUENCE [LARGE SCALE GENOMIC DNA]</scope>
    <source>
        <strain evidence="4">HF14-78462</strain>
    </source>
</reference>
<evidence type="ECO:0000313" key="4">
    <source>
        <dbReference type="EMBL" id="CAA0113696.1"/>
    </source>
</evidence>